<organism evidence="7 8">
    <name type="scientific">Sulfobacillus acidophilus</name>
    <dbReference type="NCBI Taxonomy" id="53633"/>
    <lineage>
        <taxon>Bacteria</taxon>
        <taxon>Bacillati</taxon>
        <taxon>Bacillota</taxon>
        <taxon>Clostridia</taxon>
        <taxon>Eubacteriales</taxon>
        <taxon>Clostridiales Family XVII. Incertae Sedis</taxon>
        <taxon>Sulfobacillus</taxon>
    </lineage>
</organism>
<evidence type="ECO:0000256" key="6">
    <source>
        <dbReference type="SAM" id="Phobius"/>
    </source>
</evidence>
<feature type="transmembrane region" description="Helical" evidence="6">
    <location>
        <begin position="226"/>
        <end position="244"/>
    </location>
</feature>
<reference evidence="7" key="1">
    <citation type="submission" date="2021-02" db="EMBL/GenBank/DDBJ databases">
        <title>Activity-based single-cell genomes from oceanic crustal fluid captures similar information to metagenomic and metatranscriptomic surveys with orders of magnitude less sampling.</title>
        <authorList>
            <person name="D'Angelo T.S."/>
            <person name="Orcutt B.N."/>
        </authorList>
    </citation>
    <scope>NUCLEOTIDE SEQUENCE [LARGE SCALE GENOMIC DNA]</scope>
    <source>
        <strain evidence="7">AH-315-E05</strain>
    </source>
</reference>
<keyword evidence="8" id="KW-1185">Reference proteome</keyword>
<evidence type="ECO:0000256" key="2">
    <source>
        <dbReference type="ARBA" id="ARBA00022448"/>
    </source>
</evidence>
<sequence length="452" mass="47371">MVAKSTRDLEILKSLDAKDILQKTIKPYRELTAAAVILGIFQGIILNLAFVYAALKLGFSIGGSTVAAITGYALLRGVYKKGTMIENNINQTIASGINTAGTGIVFTLPALLMLNAKWQSQGLETIDFSLMPFVVAGVAGAILGVVLIIPLRKQMIELDRLRFPSGVAVTTIIRSGAAGFDKAKLLGIGFVISALWKLLMISGWLNIPGVLEGEEFNFSFGVLPDYIAPVIYLSLMNMAAGMLSGKGGLPFFIGGLIGWWLISPTATHLGWIPSSVGTAEYAGYVYSQMLRPLGIGTLVGGALMSVIVAFPALKGALKSLAQATKTAKDGHTSHDEMPLWVLLAGLVFAITLFFTASYLSPGVSFNQALLSAVVGTLWLGLAGLVVAQATGMTDISPLSGMALISVTLMMFLLGGNIAAAMIVGVAVCVAIGQAADMMQDLKTGHMLGGKPI</sequence>
<feature type="transmembrane region" description="Helical" evidence="6">
    <location>
        <begin position="128"/>
        <end position="151"/>
    </location>
</feature>
<evidence type="ECO:0000256" key="1">
    <source>
        <dbReference type="ARBA" id="ARBA00004141"/>
    </source>
</evidence>
<dbReference type="Pfam" id="PF03169">
    <property type="entry name" value="OPT"/>
    <property type="match status" value="1"/>
</dbReference>
<feature type="transmembrane region" description="Helical" evidence="6">
    <location>
        <begin position="338"/>
        <end position="359"/>
    </location>
</feature>
<evidence type="ECO:0000313" key="7">
    <source>
        <dbReference type="EMBL" id="MBN4077338.1"/>
    </source>
</evidence>
<dbReference type="InterPro" id="IPR045035">
    <property type="entry name" value="YSL-like"/>
</dbReference>
<evidence type="ECO:0000256" key="5">
    <source>
        <dbReference type="ARBA" id="ARBA00023136"/>
    </source>
</evidence>
<comment type="subcellular location">
    <subcellularLocation>
        <location evidence="1">Membrane</location>
        <topology evidence="1">Multi-pass membrane protein</topology>
    </subcellularLocation>
</comment>
<evidence type="ECO:0000256" key="3">
    <source>
        <dbReference type="ARBA" id="ARBA00022692"/>
    </source>
</evidence>
<accession>A0ABS3AYJ0</accession>
<dbReference type="PANTHER" id="PTHR31645">
    <property type="entry name" value="OLIGOPEPTIDE TRANSPORTER YGL114W-RELATED"/>
    <property type="match status" value="1"/>
</dbReference>
<evidence type="ECO:0000256" key="4">
    <source>
        <dbReference type="ARBA" id="ARBA00022989"/>
    </source>
</evidence>
<feature type="transmembrane region" description="Helical" evidence="6">
    <location>
        <begin position="251"/>
        <end position="273"/>
    </location>
</feature>
<feature type="transmembrane region" description="Helical" evidence="6">
    <location>
        <begin position="365"/>
        <end position="387"/>
    </location>
</feature>
<keyword evidence="2" id="KW-0813">Transport</keyword>
<keyword evidence="5 6" id="KW-0472">Membrane</keyword>
<feature type="transmembrane region" description="Helical" evidence="6">
    <location>
        <begin position="408"/>
        <end position="432"/>
    </location>
</feature>
<feature type="transmembrane region" description="Helical" evidence="6">
    <location>
        <begin position="31"/>
        <end position="51"/>
    </location>
</feature>
<feature type="transmembrane region" description="Helical" evidence="6">
    <location>
        <begin position="57"/>
        <end position="75"/>
    </location>
</feature>
<gene>
    <name evidence="7" type="ORF">JYT19_00335</name>
</gene>
<proteinExistence type="predicted"/>
<evidence type="ECO:0000313" key="8">
    <source>
        <dbReference type="Proteomes" id="UP000765003"/>
    </source>
</evidence>
<dbReference type="PANTHER" id="PTHR31645:SF0">
    <property type="entry name" value="OLIGOPEPTIDE TRANSPORTER YGL114W-RELATED"/>
    <property type="match status" value="1"/>
</dbReference>
<name>A0ABS3AYJ0_9FIRM</name>
<dbReference type="InterPro" id="IPR004813">
    <property type="entry name" value="OPT"/>
</dbReference>
<dbReference type="Proteomes" id="UP000765003">
    <property type="component" value="Unassembled WGS sequence"/>
</dbReference>
<dbReference type="EMBL" id="JAFITA010000003">
    <property type="protein sequence ID" value="MBN4077338.1"/>
    <property type="molecule type" value="Genomic_DNA"/>
</dbReference>
<feature type="transmembrane region" description="Helical" evidence="6">
    <location>
        <begin position="293"/>
        <end position="317"/>
    </location>
</feature>
<feature type="non-terminal residue" evidence="7">
    <location>
        <position position="452"/>
    </location>
</feature>
<protein>
    <submittedName>
        <fullName evidence="7">OPT/YSL family transporter</fullName>
    </submittedName>
</protein>
<keyword evidence="4 6" id="KW-1133">Transmembrane helix</keyword>
<feature type="transmembrane region" description="Helical" evidence="6">
    <location>
        <begin position="96"/>
        <end position="116"/>
    </location>
</feature>
<feature type="transmembrane region" description="Helical" evidence="6">
    <location>
        <begin position="185"/>
        <end position="206"/>
    </location>
</feature>
<keyword evidence="3 6" id="KW-0812">Transmembrane</keyword>
<comment type="caution">
    <text evidence="7">The sequence shown here is derived from an EMBL/GenBank/DDBJ whole genome shotgun (WGS) entry which is preliminary data.</text>
</comment>
<dbReference type="PRINTS" id="PR00173">
    <property type="entry name" value="EDTRNSPORT"/>
</dbReference>